<evidence type="ECO:0000256" key="1">
    <source>
        <dbReference type="ARBA" id="ARBA00004651"/>
    </source>
</evidence>
<comment type="similarity">
    <text evidence="8">Belongs to the insect chemoreceptor superfamily. Gustatory receptor (GR) family.</text>
</comment>
<keyword evidence="7 8" id="KW-0807">Transducer</keyword>
<gene>
    <name evidence="9" type="ORF">BDFB_000759</name>
</gene>
<sequence>MFALLQLVFYVGDFFAITPKSTGRRRSKLYSLWVLMFFVIGVTISTVYKKPEYMELVHIKFAVAIFMDLTLFVFNCTVVVIGIWKRKQWAILIKFLKMTPASHGSRLKLPYYTSFLVTHVIFWIVTIYDAYAWSDIMGTEFAKRYSVEIIQSYLLFLYQYLLYVIVKMLLLRYRHLVQNFMQRQLSLKKIEYNFCLLRVIVETFNDIFGWPFLLIIFYTSLQLLSYFDDSFKSGFLYDENEYDEMIISNVCFLIMTTGGTIILIWLCDLILQESEKILALAYKLRRFNNVEKAEVENFIATLVDNFPQFSAARFFLINRSIILNILNILFTCLIFMIQQEGYADLIHVRYAITIMMDLTLYLFNCTIIVVAVFWKRKQWYRLLRNLKMTESRNTDRSKVPYWTSFVVTHVIFWMITVYDTYAWVDIMGFEFFKQYSVEIFQSYFLFLYQFLLYVITKLVLLRYRKLVALLMPQFHYSAELRQSVSTTDNFLLSIKNFENKFCLLKEIVEVFNDVFGWPILLIIIYTGLQLLNYIDELSDRRFQESEFDEAVVSNVSFLLLTSTGTIMLFWICDLVLREVEKILTLSYRLRCRFTGVISKERREVQEFASVIHDNAPTFTAA</sequence>
<feature type="transmembrane region" description="Helical" evidence="8">
    <location>
        <begin position="246"/>
        <end position="267"/>
    </location>
</feature>
<dbReference type="GO" id="GO:0008049">
    <property type="term" value="P:male courtship behavior"/>
    <property type="evidence" value="ECO:0007669"/>
    <property type="project" value="TreeGrafter"/>
</dbReference>
<evidence type="ECO:0000256" key="3">
    <source>
        <dbReference type="ARBA" id="ARBA00022692"/>
    </source>
</evidence>
<keyword evidence="5 8" id="KW-0472">Membrane</keyword>
<dbReference type="AlphaFoldDB" id="A0A482VLS8"/>
<organism evidence="9 10">
    <name type="scientific">Asbolus verrucosus</name>
    <name type="common">Desert ironclad beetle</name>
    <dbReference type="NCBI Taxonomy" id="1661398"/>
    <lineage>
        <taxon>Eukaryota</taxon>
        <taxon>Metazoa</taxon>
        <taxon>Ecdysozoa</taxon>
        <taxon>Arthropoda</taxon>
        <taxon>Hexapoda</taxon>
        <taxon>Insecta</taxon>
        <taxon>Pterygota</taxon>
        <taxon>Neoptera</taxon>
        <taxon>Endopterygota</taxon>
        <taxon>Coleoptera</taxon>
        <taxon>Polyphaga</taxon>
        <taxon>Cucujiformia</taxon>
        <taxon>Tenebrionidae</taxon>
        <taxon>Pimeliinae</taxon>
        <taxon>Asbolus</taxon>
    </lineage>
</organism>
<comment type="subcellular location">
    <subcellularLocation>
        <location evidence="1 8">Cell membrane</location>
        <topology evidence="1 8">Multi-pass membrane protein</topology>
    </subcellularLocation>
</comment>
<evidence type="ECO:0000313" key="9">
    <source>
        <dbReference type="EMBL" id="RZC33576.1"/>
    </source>
</evidence>
<feature type="transmembrane region" description="Helical" evidence="8">
    <location>
        <begin position="61"/>
        <end position="84"/>
    </location>
</feature>
<dbReference type="GO" id="GO:0030425">
    <property type="term" value="C:dendrite"/>
    <property type="evidence" value="ECO:0007669"/>
    <property type="project" value="TreeGrafter"/>
</dbReference>
<evidence type="ECO:0000256" key="4">
    <source>
        <dbReference type="ARBA" id="ARBA00022989"/>
    </source>
</evidence>
<accession>A0A482VLS8</accession>
<dbReference type="GO" id="GO:0050909">
    <property type="term" value="P:sensory perception of taste"/>
    <property type="evidence" value="ECO:0007669"/>
    <property type="project" value="InterPro"/>
</dbReference>
<feature type="transmembrane region" description="Helical" evidence="8">
    <location>
        <begin position="350"/>
        <end position="374"/>
    </location>
</feature>
<comment type="caution">
    <text evidence="9">The sequence shown here is derived from an EMBL/GenBank/DDBJ whole genome shotgun (WGS) entry which is preliminary data.</text>
</comment>
<feature type="transmembrane region" description="Helical" evidence="8">
    <location>
        <begin position="111"/>
        <end position="133"/>
    </location>
</feature>
<feature type="transmembrane region" description="Helical" evidence="8">
    <location>
        <begin position="321"/>
        <end position="338"/>
    </location>
</feature>
<feature type="transmembrane region" description="Helical" evidence="8">
    <location>
        <begin position="207"/>
        <end position="226"/>
    </location>
</feature>
<dbReference type="GO" id="GO:0007635">
    <property type="term" value="P:chemosensory behavior"/>
    <property type="evidence" value="ECO:0007669"/>
    <property type="project" value="TreeGrafter"/>
</dbReference>
<dbReference type="InterPro" id="IPR013604">
    <property type="entry name" value="7TM_chemorcpt"/>
</dbReference>
<proteinExistence type="inferred from homology"/>
<feature type="transmembrane region" description="Helical" evidence="8">
    <location>
        <begin position="554"/>
        <end position="576"/>
    </location>
</feature>
<evidence type="ECO:0000256" key="6">
    <source>
        <dbReference type="ARBA" id="ARBA00023170"/>
    </source>
</evidence>
<protein>
    <recommendedName>
        <fullName evidence="8">Gustatory receptor</fullName>
    </recommendedName>
</protein>
<feature type="non-terminal residue" evidence="9">
    <location>
        <position position="621"/>
    </location>
</feature>
<evidence type="ECO:0000256" key="5">
    <source>
        <dbReference type="ARBA" id="ARBA00023136"/>
    </source>
</evidence>
<feature type="transmembrane region" description="Helical" evidence="8">
    <location>
        <begin position="514"/>
        <end position="534"/>
    </location>
</feature>
<keyword evidence="3 8" id="KW-0812">Transmembrane</keyword>
<feature type="transmembrane region" description="Helical" evidence="8">
    <location>
        <begin position="153"/>
        <end position="173"/>
    </location>
</feature>
<evidence type="ECO:0000256" key="2">
    <source>
        <dbReference type="ARBA" id="ARBA00022475"/>
    </source>
</evidence>
<keyword evidence="10" id="KW-1185">Reference proteome</keyword>
<dbReference type="PANTHER" id="PTHR21143:SF104">
    <property type="entry name" value="GUSTATORY RECEPTOR 8A-RELATED"/>
    <property type="match status" value="1"/>
</dbReference>
<dbReference type="EMBL" id="QDEB01087704">
    <property type="protein sequence ID" value="RZC33576.1"/>
    <property type="molecule type" value="Genomic_DNA"/>
</dbReference>
<dbReference type="Pfam" id="PF08395">
    <property type="entry name" value="7tm_7"/>
    <property type="match status" value="2"/>
</dbReference>
<comment type="caution">
    <text evidence="8">Lacks conserved residue(s) required for the propagation of feature annotation.</text>
</comment>
<dbReference type="GO" id="GO:0005886">
    <property type="term" value="C:plasma membrane"/>
    <property type="evidence" value="ECO:0007669"/>
    <property type="project" value="UniProtKB-SubCell"/>
</dbReference>
<evidence type="ECO:0000256" key="7">
    <source>
        <dbReference type="ARBA" id="ARBA00023224"/>
    </source>
</evidence>
<dbReference type="GO" id="GO:0043025">
    <property type="term" value="C:neuronal cell body"/>
    <property type="evidence" value="ECO:0007669"/>
    <property type="project" value="TreeGrafter"/>
</dbReference>
<keyword evidence="2 8" id="KW-1003">Cell membrane</keyword>
<feature type="transmembrane region" description="Helical" evidence="8">
    <location>
        <begin position="443"/>
        <end position="461"/>
    </location>
</feature>
<feature type="transmembrane region" description="Helical" evidence="8">
    <location>
        <begin position="401"/>
        <end position="423"/>
    </location>
</feature>
<evidence type="ECO:0000256" key="8">
    <source>
        <dbReference type="RuleBase" id="RU363108"/>
    </source>
</evidence>
<keyword evidence="4 8" id="KW-1133">Transmembrane helix</keyword>
<evidence type="ECO:0000313" key="10">
    <source>
        <dbReference type="Proteomes" id="UP000292052"/>
    </source>
</evidence>
<dbReference type="Proteomes" id="UP000292052">
    <property type="component" value="Unassembled WGS sequence"/>
</dbReference>
<reference evidence="9 10" key="1">
    <citation type="submission" date="2017-03" db="EMBL/GenBank/DDBJ databases">
        <title>Genome of the blue death feigning beetle - Asbolus verrucosus.</title>
        <authorList>
            <person name="Rider S.D."/>
        </authorList>
    </citation>
    <scope>NUCLEOTIDE SEQUENCE [LARGE SCALE GENOMIC DNA]</scope>
    <source>
        <strain evidence="9">Butters</strain>
        <tissue evidence="9">Head and leg muscle</tissue>
    </source>
</reference>
<dbReference type="GO" id="GO:0030424">
    <property type="term" value="C:axon"/>
    <property type="evidence" value="ECO:0007669"/>
    <property type="project" value="TreeGrafter"/>
</dbReference>
<dbReference type="GO" id="GO:0007165">
    <property type="term" value="P:signal transduction"/>
    <property type="evidence" value="ECO:0007669"/>
    <property type="project" value="UniProtKB-KW"/>
</dbReference>
<dbReference type="OrthoDB" id="6769750at2759"/>
<name>A0A482VLS8_ASBVE</name>
<keyword evidence="6 8" id="KW-0675">Receptor</keyword>
<dbReference type="PANTHER" id="PTHR21143">
    <property type="entry name" value="INVERTEBRATE GUSTATORY RECEPTOR"/>
    <property type="match status" value="1"/>
</dbReference>
<feature type="transmembrane region" description="Helical" evidence="8">
    <location>
        <begin position="29"/>
        <end position="49"/>
    </location>
</feature>
<comment type="function">
    <text evidence="8">Gustatory receptor which mediates acceptance or avoidance behavior, depending on its substrates.</text>
</comment>